<gene>
    <name evidence="12" type="ORF">GO493_18555</name>
</gene>
<feature type="chain" id="PRO_5029621540" evidence="9">
    <location>
        <begin position="26"/>
        <end position="942"/>
    </location>
</feature>
<dbReference type="Pfam" id="PF00675">
    <property type="entry name" value="Peptidase_M16"/>
    <property type="match status" value="1"/>
</dbReference>
<evidence type="ECO:0000256" key="6">
    <source>
        <dbReference type="ARBA" id="ARBA00022833"/>
    </source>
</evidence>
<dbReference type="InterPro" id="IPR011249">
    <property type="entry name" value="Metalloenz_LuxS/M16"/>
</dbReference>
<dbReference type="InterPro" id="IPR001431">
    <property type="entry name" value="Pept_M16_Zn_BS"/>
</dbReference>
<protein>
    <submittedName>
        <fullName evidence="12">Insulinase family protein</fullName>
    </submittedName>
</protein>
<evidence type="ECO:0000256" key="8">
    <source>
        <dbReference type="RuleBase" id="RU004447"/>
    </source>
</evidence>
<dbReference type="GO" id="GO:0006508">
    <property type="term" value="P:proteolysis"/>
    <property type="evidence" value="ECO:0007669"/>
    <property type="project" value="UniProtKB-KW"/>
</dbReference>
<evidence type="ECO:0000256" key="1">
    <source>
        <dbReference type="ARBA" id="ARBA00001947"/>
    </source>
</evidence>
<accession>A0A7K1U7G0</accession>
<dbReference type="InterPro" id="IPR007863">
    <property type="entry name" value="Peptidase_M16_C"/>
</dbReference>
<sequence length="942" mass="105507">MRNKIFLALLTASLCGYVSMPDATAQSTTGSSNTKIPLDPAVHTGQLPNGLTYFIRKNNYPEKRVLLYIVTKAGSVLEAENQRGLAHFLEHMNFNGTTHFPKNELVSYLEKSGVKFGADLNAYTSFDETVYQLPLPSDDPAVLANGLQIIRDWAHGALLEPTEIDKERGVILEEKRARSGLQQRVMDKTLPMLLNKSIYADRLPIGTEQVLRNFKPKEIRDFYDQWYRPDLQAVIVVGDIDPVAMEQKIKTLFADLKNPASEKKRPVYSIPLTGKKQFLTFTDAEAQQVRVELINKFRSAPLKTMGDYRNQLVENLMDGMLTQRYSRLAHSKDVSYVSANVGTSGYMADLDVFSFAVTLKPGQAENGFKMAYRELSRVNKDGFTQPELDFCKKTMENNLERMLREKDKVQSSNYVDGYLSCFTKEEAAPDINTEYALSKKYLAEITLEDINRLVKRLINLPDQDIVITGPDKEKDAIPTQQQLNEWISQVKSEKTEPYNNNTANEQLIQHLPPAGKVLSSTELASPATTMYTLSNGVKVVFKPTDFKNDEILINAFKAGGTSLCTDNDYISAANAATIISAGGVGNFNLDDLRNQLNGKSLQVAPYINELYEGFNGASSKKDLETALQLIHLYMTQPRKDTVMFNNIVSNARVSLAAKSRSADAVFGDTVATVLGNYHPRRISPDTATIKNLSLEKAYDFYKSSFSNANGFTFIFTGSFTPEQLLPLCEQYLGSLPSDTTVKSSFRDLKIQIPEGTQEHLVYKGSNPRSTVQLVISGNHEYKQVNNIQLQALSEIIELRLTERLRETEGGVYTPQTNVSYVKYPKNTYYFVIRFVCAPENAQKLADAAREEVLALAEKGVPAGDLEKFKAESLRGFQVQLRENKFWLSVLSSKLANGESLGDVDSYEKVVNGLTIDALQNAAKKYLDTKNYIKFILYPEGKK</sequence>
<evidence type="ECO:0000259" key="11">
    <source>
        <dbReference type="Pfam" id="PF05193"/>
    </source>
</evidence>
<name>A0A7K1U7G0_9BACT</name>
<keyword evidence="4" id="KW-0479">Metal-binding</keyword>
<evidence type="ECO:0000256" key="2">
    <source>
        <dbReference type="ARBA" id="ARBA00007261"/>
    </source>
</evidence>
<dbReference type="GO" id="GO:0004222">
    <property type="term" value="F:metalloendopeptidase activity"/>
    <property type="evidence" value="ECO:0007669"/>
    <property type="project" value="InterPro"/>
</dbReference>
<keyword evidence="13" id="KW-1185">Reference proteome</keyword>
<dbReference type="PANTHER" id="PTHR43690:SF34">
    <property type="entry name" value="ZINC PROTEASE PQQL-LIKE"/>
    <property type="match status" value="1"/>
</dbReference>
<evidence type="ECO:0000313" key="13">
    <source>
        <dbReference type="Proteomes" id="UP000461730"/>
    </source>
</evidence>
<keyword evidence="3" id="KW-0645">Protease</keyword>
<organism evidence="12 13">
    <name type="scientific">Chitinophaga tropicalis</name>
    <dbReference type="NCBI Taxonomy" id="2683588"/>
    <lineage>
        <taxon>Bacteria</taxon>
        <taxon>Pseudomonadati</taxon>
        <taxon>Bacteroidota</taxon>
        <taxon>Chitinophagia</taxon>
        <taxon>Chitinophagales</taxon>
        <taxon>Chitinophagaceae</taxon>
        <taxon>Chitinophaga</taxon>
    </lineage>
</organism>
<dbReference type="PANTHER" id="PTHR43690">
    <property type="entry name" value="NARDILYSIN"/>
    <property type="match status" value="1"/>
</dbReference>
<keyword evidence="7" id="KW-0482">Metalloprotease</keyword>
<evidence type="ECO:0000256" key="3">
    <source>
        <dbReference type="ARBA" id="ARBA00022670"/>
    </source>
</evidence>
<dbReference type="PROSITE" id="PS00143">
    <property type="entry name" value="INSULINASE"/>
    <property type="match status" value="1"/>
</dbReference>
<dbReference type="InterPro" id="IPR011765">
    <property type="entry name" value="Pept_M16_N"/>
</dbReference>
<feature type="domain" description="Peptidase M16 C-terminal" evidence="11">
    <location>
        <begin position="214"/>
        <end position="394"/>
    </location>
</feature>
<comment type="similarity">
    <text evidence="2 8">Belongs to the peptidase M16 family.</text>
</comment>
<evidence type="ECO:0000256" key="4">
    <source>
        <dbReference type="ARBA" id="ARBA00022723"/>
    </source>
</evidence>
<dbReference type="RefSeq" id="WP_157307727.1">
    <property type="nucleotide sequence ID" value="NZ_WRXN01000008.1"/>
</dbReference>
<evidence type="ECO:0000313" key="12">
    <source>
        <dbReference type="EMBL" id="MVT10280.1"/>
    </source>
</evidence>
<dbReference type="AlphaFoldDB" id="A0A7K1U7G0"/>
<evidence type="ECO:0000256" key="9">
    <source>
        <dbReference type="SAM" id="SignalP"/>
    </source>
</evidence>
<keyword evidence="5" id="KW-0378">Hydrolase</keyword>
<feature type="domain" description="Peptidase M16 C-terminal" evidence="11">
    <location>
        <begin position="691"/>
        <end position="870"/>
    </location>
</feature>
<comment type="cofactor">
    <cofactor evidence="1">
        <name>Zn(2+)</name>
        <dbReference type="ChEBI" id="CHEBI:29105"/>
    </cofactor>
</comment>
<proteinExistence type="inferred from homology"/>
<evidence type="ECO:0000256" key="7">
    <source>
        <dbReference type="ARBA" id="ARBA00023049"/>
    </source>
</evidence>
<reference evidence="12 13" key="1">
    <citation type="submission" date="2019-12" db="EMBL/GenBank/DDBJ databases">
        <title>Chitinophaga sp. strain ysch24 (GDMCC 1.1355), whole genome shotgun sequence.</title>
        <authorList>
            <person name="Zhang X."/>
        </authorList>
    </citation>
    <scope>NUCLEOTIDE SEQUENCE [LARGE SCALE GENOMIC DNA]</scope>
    <source>
        <strain evidence="13">ysch24</strain>
    </source>
</reference>
<evidence type="ECO:0000256" key="5">
    <source>
        <dbReference type="ARBA" id="ARBA00022801"/>
    </source>
</evidence>
<feature type="domain" description="Peptidase M16 N-terminal" evidence="10">
    <location>
        <begin position="55"/>
        <end position="189"/>
    </location>
</feature>
<keyword evidence="6" id="KW-0862">Zinc</keyword>
<evidence type="ECO:0000259" key="10">
    <source>
        <dbReference type="Pfam" id="PF00675"/>
    </source>
</evidence>
<dbReference type="Gene3D" id="3.30.830.10">
    <property type="entry name" value="Metalloenzyme, LuxS/M16 peptidase-like"/>
    <property type="match status" value="4"/>
</dbReference>
<keyword evidence="9" id="KW-0732">Signal</keyword>
<comment type="caution">
    <text evidence="12">The sequence shown here is derived from an EMBL/GenBank/DDBJ whole genome shotgun (WGS) entry which is preliminary data.</text>
</comment>
<dbReference type="SUPFAM" id="SSF63411">
    <property type="entry name" value="LuxS/MPP-like metallohydrolase"/>
    <property type="match status" value="4"/>
</dbReference>
<dbReference type="Proteomes" id="UP000461730">
    <property type="component" value="Unassembled WGS sequence"/>
</dbReference>
<dbReference type="GO" id="GO:0046872">
    <property type="term" value="F:metal ion binding"/>
    <property type="evidence" value="ECO:0007669"/>
    <property type="project" value="UniProtKB-KW"/>
</dbReference>
<dbReference type="Pfam" id="PF05193">
    <property type="entry name" value="Peptidase_M16_C"/>
    <property type="match status" value="2"/>
</dbReference>
<dbReference type="InterPro" id="IPR050626">
    <property type="entry name" value="Peptidase_M16"/>
</dbReference>
<feature type="signal peptide" evidence="9">
    <location>
        <begin position="1"/>
        <end position="25"/>
    </location>
</feature>
<dbReference type="EMBL" id="WRXN01000008">
    <property type="protein sequence ID" value="MVT10280.1"/>
    <property type="molecule type" value="Genomic_DNA"/>
</dbReference>